<feature type="region of interest" description="Disordered" evidence="1">
    <location>
        <begin position="144"/>
        <end position="163"/>
    </location>
</feature>
<feature type="compositionally biased region" description="Polar residues" evidence="1">
    <location>
        <begin position="151"/>
        <end position="161"/>
    </location>
</feature>
<feature type="non-terminal residue" evidence="2">
    <location>
        <position position="1"/>
    </location>
</feature>
<dbReference type="EMBL" id="KZ680209">
    <property type="protein sequence ID" value="PTB68556.1"/>
    <property type="molecule type" value="Genomic_DNA"/>
</dbReference>
<dbReference type="RefSeq" id="XP_024751876.1">
    <property type="nucleotide sequence ID" value="XM_024889828.1"/>
</dbReference>
<accession>A0A2T4BGV8</accession>
<dbReference type="AlphaFoldDB" id="A0A2T4BGV8"/>
<dbReference type="GeneID" id="36597946"/>
<evidence type="ECO:0000256" key="1">
    <source>
        <dbReference type="SAM" id="MobiDB-lite"/>
    </source>
</evidence>
<sequence>VTMNSGNHWIVPIAPPDGGTWKGCTLRRKPDGGCSVLLSNNEVLVDTMLQLETTHERPLANHPSQQNVQDVEMTEFMVMGRCRHLVDGSPQANSQMAAGRTSGSVIKKIRAELRGKTIGQETFVTTAYIGFDSCMRGPVFARGAKDPVPTETPSMIASTKASGPKQPDNYFDLNDLAFKCDSASYLVGKGFIPHFAMMSSANIDVLKRLLTGTPLEKVLRAHTEIKEYFRHVQRLVRNLGTGNLLTPFVYKDPDIRHRLMPGWDLREMLEDESRNQSDNNRPLFQIACDATLLARQGKDDVLSGYRYHVALIESLEYPDELLSMLKDFAMLYPKDILPLRTLLLGCHLWADITGHRTLSMERFMEKREDKSTVPQVPDIPLAVCLIYYPHWLKWTEWMGLSEFPHPFRFMSQAVKSDMDNEAIGIDPDSIDQGRVYSLIARARSRVPLMDATHRVEIMPCHMPGSMMPPMFGPMVRRPEKVPLALTGLPDVQYLGLDSYIRPDTSKDGRPARMQSIQRTSKYATVILPRRVTDKLFTAPGKLSNSSEIIIGQFSSALNFNKRCMGPVSVSDSELGRPRKIICGSSGSQSENITLEFGDEIVYPVYPESELTPNAKYDEVLRIWAEVRYGVAHRAHHEGLQQLKNLREGERSVKAMRKIIKIAFYKEAEEIRWLEVKLRTIAGQSPLSLDCLCTDIPLAFGRLLGLRPPEQLMPYLWNSHFRPQCSNGGKDLYLRGEGISLALQESRNCERAQRMLLDELSKVCRDIWETPSYGWRAKLRRFLKDDNSFSMPTEGGRDAFDRERDFEEWDEFEEEDEFS</sequence>
<organism evidence="2 3">
    <name type="scientific">Trichoderma citrinoviride</name>
    <dbReference type="NCBI Taxonomy" id="58853"/>
    <lineage>
        <taxon>Eukaryota</taxon>
        <taxon>Fungi</taxon>
        <taxon>Dikarya</taxon>
        <taxon>Ascomycota</taxon>
        <taxon>Pezizomycotina</taxon>
        <taxon>Sordariomycetes</taxon>
        <taxon>Hypocreomycetidae</taxon>
        <taxon>Hypocreales</taxon>
        <taxon>Hypocreaceae</taxon>
        <taxon>Trichoderma</taxon>
    </lineage>
</organism>
<reference evidence="3" key="1">
    <citation type="submission" date="2016-07" db="EMBL/GenBank/DDBJ databases">
        <title>Multiple horizontal gene transfer events from other fungi enriched the ability of initially mycotrophic Trichoderma (Ascomycota) to feed on dead plant biomass.</title>
        <authorList>
            <consortium name="DOE Joint Genome Institute"/>
            <person name="Atanasova L."/>
            <person name="Chenthamara K."/>
            <person name="Zhang J."/>
            <person name="Grujic M."/>
            <person name="Henrissat B."/>
            <person name="Kuo A."/>
            <person name="Aerts A."/>
            <person name="Salamov A."/>
            <person name="Lipzen A."/>
            <person name="Labutti K."/>
            <person name="Barry K."/>
            <person name="Miao Y."/>
            <person name="Rahimi M.J."/>
            <person name="Shen Q."/>
            <person name="Grigoriev I.V."/>
            <person name="Kubicek C.P."/>
            <person name="Druzhinina I.S."/>
        </authorList>
    </citation>
    <scope>NUCLEOTIDE SEQUENCE [LARGE SCALE GENOMIC DNA]</scope>
    <source>
        <strain evidence="3">TUCIM 6016</strain>
    </source>
</reference>
<name>A0A2T4BGV8_9HYPO</name>
<gene>
    <name evidence="2" type="ORF">BBK36DRAFT_1112708</name>
</gene>
<evidence type="ECO:0000313" key="2">
    <source>
        <dbReference type="EMBL" id="PTB68556.1"/>
    </source>
</evidence>
<protein>
    <submittedName>
        <fullName evidence="2">Uncharacterized protein</fullName>
    </submittedName>
</protein>
<dbReference type="OrthoDB" id="4899142at2759"/>
<keyword evidence="3" id="KW-1185">Reference proteome</keyword>
<evidence type="ECO:0000313" key="3">
    <source>
        <dbReference type="Proteomes" id="UP000241546"/>
    </source>
</evidence>
<proteinExistence type="predicted"/>
<dbReference type="Proteomes" id="UP000241546">
    <property type="component" value="Unassembled WGS sequence"/>
</dbReference>